<gene>
    <name evidence="1" type="ORF">AFUS01_LOCUS39789</name>
</gene>
<reference evidence="1" key="1">
    <citation type="submission" date="2021-06" db="EMBL/GenBank/DDBJ databases">
        <authorList>
            <person name="Hodson N. C."/>
            <person name="Mongue J. A."/>
            <person name="Jaron S. K."/>
        </authorList>
    </citation>
    <scope>NUCLEOTIDE SEQUENCE</scope>
</reference>
<name>A0A8J2LE61_9HEXA</name>
<sequence length="90" mass="10327">MIQKLQVRKSMNSPLDQSPLSFYNQPCCSGTIILEVWILVANSCFDRDYDEISKKSREAIIIYWELLHEAMVVAVKKGWAGQDSKSEVFV</sequence>
<comment type="caution">
    <text evidence="1">The sequence shown here is derived from an EMBL/GenBank/DDBJ whole genome shotgun (WGS) entry which is preliminary data.</text>
</comment>
<keyword evidence="2" id="KW-1185">Reference proteome</keyword>
<dbReference type="EMBL" id="CAJVCH010553583">
    <property type="protein sequence ID" value="CAG7829958.1"/>
    <property type="molecule type" value="Genomic_DNA"/>
</dbReference>
<accession>A0A8J2LE61</accession>
<dbReference type="Proteomes" id="UP000708208">
    <property type="component" value="Unassembled WGS sequence"/>
</dbReference>
<evidence type="ECO:0000313" key="1">
    <source>
        <dbReference type="EMBL" id="CAG7829958.1"/>
    </source>
</evidence>
<organism evidence="1 2">
    <name type="scientific">Allacma fusca</name>
    <dbReference type="NCBI Taxonomy" id="39272"/>
    <lineage>
        <taxon>Eukaryota</taxon>
        <taxon>Metazoa</taxon>
        <taxon>Ecdysozoa</taxon>
        <taxon>Arthropoda</taxon>
        <taxon>Hexapoda</taxon>
        <taxon>Collembola</taxon>
        <taxon>Symphypleona</taxon>
        <taxon>Sminthuridae</taxon>
        <taxon>Allacma</taxon>
    </lineage>
</organism>
<proteinExistence type="predicted"/>
<evidence type="ECO:0000313" key="2">
    <source>
        <dbReference type="Proteomes" id="UP000708208"/>
    </source>
</evidence>
<protein>
    <submittedName>
        <fullName evidence="1">Uncharacterized protein</fullName>
    </submittedName>
</protein>
<dbReference type="AlphaFoldDB" id="A0A8J2LE61"/>